<gene>
    <name evidence="4" type="ORF">XM38_004390</name>
</gene>
<dbReference type="PANTHER" id="PTHR11839">
    <property type="entry name" value="UDP/ADP-SUGAR PYROPHOSPHATASE"/>
    <property type="match status" value="1"/>
</dbReference>
<protein>
    <recommendedName>
        <fullName evidence="3">Nudix hydrolase domain-containing protein</fullName>
    </recommendedName>
</protein>
<name>A0A1Z3HGQ6_9CYAN</name>
<keyword evidence="5" id="KW-1185">Reference proteome</keyword>
<evidence type="ECO:0000313" key="5">
    <source>
        <dbReference type="Proteomes" id="UP000191901"/>
    </source>
</evidence>
<dbReference type="InterPro" id="IPR015797">
    <property type="entry name" value="NUDIX_hydrolase-like_dom_sf"/>
</dbReference>
<dbReference type="PROSITE" id="PS51462">
    <property type="entry name" value="NUDIX"/>
    <property type="match status" value="1"/>
</dbReference>
<evidence type="ECO:0000256" key="2">
    <source>
        <dbReference type="ARBA" id="ARBA00022801"/>
    </source>
</evidence>
<dbReference type="GO" id="GO:0006753">
    <property type="term" value="P:nucleoside phosphate metabolic process"/>
    <property type="evidence" value="ECO:0007669"/>
    <property type="project" value="TreeGrafter"/>
</dbReference>
<dbReference type="GO" id="GO:0016787">
    <property type="term" value="F:hydrolase activity"/>
    <property type="evidence" value="ECO:0007669"/>
    <property type="project" value="UniProtKB-KW"/>
</dbReference>
<dbReference type="STRING" id="1641165.XM38_21595"/>
<dbReference type="GO" id="GO:0005829">
    <property type="term" value="C:cytosol"/>
    <property type="evidence" value="ECO:0007669"/>
    <property type="project" value="TreeGrafter"/>
</dbReference>
<dbReference type="EMBL" id="CP021983">
    <property type="protein sequence ID" value="ASC69512.1"/>
    <property type="molecule type" value="Genomic_DNA"/>
</dbReference>
<proteinExistence type="predicted"/>
<dbReference type="AlphaFoldDB" id="A0A1Z3HGQ6"/>
<dbReference type="Proteomes" id="UP000191901">
    <property type="component" value="Chromosome"/>
</dbReference>
<feature type="domain" description="Nudix hydrolase" evidence="3">
    <location>
        <begin position="89"/>
        <end position="226"/>
    </location>
</feature>
<dbReference type="CDD" id="cd03424">
    <property type="entry name" value="NUDIX_ADPRase_Nudt5_UGPPase_Nudt14"/>
    <property type="match status" value="1"/>
</dbReference>
<dbReference type="SUPFAM" id="SSF55811">
    <property type="entry name" value="Nudix"/>
    <property type="match status" value="1"/>
</dbReference>
<dbReference type="OrthoDB" id="9806150at2"/>
<dbReference type="RefSeq" id="WP_080812582.1">
    <property type="nucleotide sequence ID" value="NZ_CP021983.2"/>
</dbReference>
<organism evidence="4 5">
    <name type="scientific">Halomicronema hongdechloris C2206</name>
    <dbReference type="NCBI Taxonomy" id="1641165"/>
    <lineage>
        <taxon>Bacteria</taxon>
        <taxon>Bacillati</taxon>
        <taxon>Cyanobacteriota</taxon>
        <taxon>Cyanophyceae</taxon>
        <taxon>Nodosilineales</taxon>
        <taxon>Nodosilineaceae</taxon>
        <taxon>Halomicronema</taxon>
    </lineage>
</organism>
<dbReference type="Gene3D" id="3.90.79.10">
    <property type="entry name" value="Nucleoside Triphosphate Pyrophosphohydrolase"/>
    <property type="match status" value="1"/>
</dbReference>
<dbReference type="KEGG" id="hhg:XM38_004390"/>
<dbReference type="GO" id="GO:0019693">
    <property type="term" value="P:ribose phosphate metabolic process"/>
    <property type="evidence" value="ECO:0007669"/>
    <property type="project" value="TreeGrafter"/>
</dbReference>
<dbReference type="InterPro" id="IPR000086">
    <property type="entry name" value="NUDIX_hydrolase_dom"/>
</dbReference>
<accession>A0A1Z3HGQ6</accession>
<reference evidence="4 5" key="1">
    <citation type="journal article" date="2016" name="Biochim. Biophys. Acta">
        <title>Characterization of red-shifted phycobilisomes isolated from the chlorophyll f-containing cyanobacterium Halomicronema hongdechloris.</title>
        <authorList>
            <person name="Li Y."/>
            <person name="Lin Y."/>
            <person name="Garvey C.J."/>
            <person name="Birch D."/>
            <person name="Corkery R.W."/>
            <person name="Loughlin P.C."/>
            <person name="Scheer H."/>
            <person name="Willows R.D."/>
            <person name="Chen M."/>
        </authorList>
    </citation>
    <scope>NUCLEOTIDE SEQUENCE [LARGE SCALE GENOMIC DNA]</scope>
    <source>
        <strain evidence="4 5">C2206</strain>
    </source>
</reference>
<evidence type="ECO:0000313" key="4">
    <source>
        <dbReference type="EMBL" id="ASC69512.1"/>
    </source>
</evidence>
<keyword evidence="2" id="KW-0378">Hydrolase</keyword>
<dbReference type="Pfam" id="PF00293">
    <property type="entry name" value="NUDIX"/>
    <property type="match status" value="1"/>
</dbReference>
<evidence type="ECO:0000259" key="3">
    <source>
        <dbReference type="PROSITE" id="PS51462"/>
    </source>
</evidence>
<comment type="cofactor">
    <cofactor evidence="1">
        <name>Mg(2+)</name>
        <dbReference type="ChEBI" id="CHEBI:18420"/>
    </cofactor>
</comment>
<sequence>MAPLSDYQRQALASYCQLMADHPQLFQPRQQRPIIQDPQILATYMAETGVALGVTAKTPYVYFVVDLVENGRGQGFTYTPYLRVIPLGQLHGGVNVVIVATIADDTLGNLGDLVLIEQERHATGTDEVALPRGFAEAEVSGQDNALKELAEETGYLGSAATCLGHTYTDTGLTDSQVHFYHVPVTDYDPACRQRDEAIQQVFLASPEEVWQRISQGQIRDGFTLQGLALYTHRLTSVG</sequence>
<dbReference type="PANTHER" id="PTHR11839:SF18">
    <property type="entry name" value="NUDIX HYDROLASE DOMAIN-CONTAINING PROTEIN"/>
    <property type="match status" value="1"/>
</dbReference>
<evidence type="ECO:0000256" key="1">
    <source>
        <dbReference type="ARBA" id="ARBA00001946"/>
    </source>
</evidence>